<evidence type="ECO:0000313" key="9">
    <source>
        <dbReference type="EMBL" id="MAA16216.1"/>
    </source>
</evidence>
<dbReference type="GO" id="GO:0004867">
    <property type="term" value="F:serine-type endopeptidase inhibitor activity"/>
    <property type="evidence" value="ECO:0007669"/>
    <property type="project" value="UniProtKB-KW"/>
</dbReference>
<dbReference type="InterPro" id="IPR042185">
    <property type="entry name" value="Serpin_sf_2"/>
</dbReference>
<evidence type="ECO:0000256" key="7">
    <source>
        <dbReference type="RuleBase" id="RU000411"/>
    </source>
</evidence>
<dbReference type="PANTHER" id="PTHR11461">
    <property type="entry name" value="SERINE PROTEASE INHIBITOR, SERPIN"/>
    <property type="match status" value="1"/>
</dbReference>
<proteinExistence type="inferred from homology"/>
<keyword evidence="4" id="KW-0646">Protease inhibitor</keyword>
<dbReference type="InterPro" id="IPR000215">
    <property type="entry name" value="Serpin_fam"/>
</dbReference>
<dbReference type="Gene3D" id="3.30.497.10">
    <property type="entry name" value="Antithrombin, subunit I, domain 2"/>
    <property type="match status" value="1"/>
</dbReference>
<sequence>MTAAASDAVLAFGIDLYKELLVKDGGNAENVVFSPFSIAAILSMTLAGARGHTADEMASVLRIKDAHAAHGQFCELLAQLSSCSPDATLVTANRLYCEKTFSVLEEYANLLKEFYGSAIVPANFKTETEEARLTINAWVEEATRSKVKDVLPRGVVDAHTALVLVNAVYFKSAWKDQFPAYATSPGNFHVSKNEVKTVDMMHNQAQYRVCTKCDDLKAGAIEVPYKGGKASMLVLLPDDVEGLADLEASLTVAKLAAVVAALKGPATTTKLTLPRFKVEQATDLKATLRRMGIKELFASDADLSGISGNKELTVTAAVHKAFVDVNEQGTEAGAATIMAAANSYARSVTNFTVDRPFMFLIRWHDPCVVLFMGSVRDI</sequence>
<evidence type="ECO:0000256" key="3">
    <source>
        <dbReference type="ARBA" id="ARBA00022525"/>
    </source>
</evidence>
<dbReference type="PANTHER" id="PTHR11461:SF211">
    <property type="entry name" value="GH10112P-RELATED"/>
    <property type="match status" value="1"/>
</dbReference>
<dbReference type="InterPro" id="IPR036186">
    <property type="entry name" value="Serpin_sf"/>
</dbReference>
<evidence type="ECO:0000256" key="4">
    <source>
        <dbReference type="ARBA" id="ARBA00022690"/>
    </source>
</evidence>
<keyword evidence="5" id="KW-0722">Serine protease inhibitor</keyword>
<dbReference type="PROSITE" id="PS00284">
    <property type="entry name" value="SERPIN"/>
    <property type="match status" value="1"/>
</dbReference>
<dbReference type="InterPro" id="IPR023796">
    <property type="entry name" value="Serpin_dom"/>
</dbReference>
<comment type="similarity">
    <text evidence="2 7">Belongs to the serpin family.</text>
</comment>
<accession>A0A224YET2</accession>
<dbReference type="SMART" id="SM00093">
    <property type="entry name" value="SERPIN"/>
    <property type="match status" value="1"/>
</dbReference>
<organism evidence="9">
    <name type="scientific">Rhipicephalus zambeziensis</name>
    <dbReference type="NCBI Taxonomy" id="60191"/>
    <lineage>
        <taxon>Eukaryota</taxon>
        <taxon>Metazoa</taxon>
        <taxon>Ecdysozoa</taxon>
        <taxon>Arthropoda</taxon>
        <taxon>Chelicerata</taxon>
        <taxon>Arachnida</taxon>
        <taxon>Acari</taxon>
        <taxon>Parasitiformes</taxon>
        <taxon>Ixodida</taxon>
        <taxon>Ixodoidea</taxon>
        <taxon>Ixodidae</taxon>
        <taxon>Rhipicephalinae</taxon>
        <taxon>Rhipicephalus</taxon>
        <taxon>Rhipicephalus</taxon>
    </lineage>
</organism>
<dbReference type="GO" id="GO:0005615">
    <property type="term" value="C:extracellular space"/>
    <property type="evidence" value="ECO:0007669"/>
    <property type="project" value="InterPro"/>
</dbReference>
<evidence type="ECO:0000259" key="8">
    <source>
        <dbReference type="SMART" id="SM00093"/>
    </source>
</evidence>
<feature type="domain" description="Serpin" evidence="8">
    <location>
        <begin position="14"/>
        <end position="378"/>
    </location>
</feature>
<name>A0A224YET2_9ACAR</name>
<evidence type="ECO:0000256" key="2">
    <source>
        <dbReference type="ARBA" id="ARBA00009500"/>
    </source>
</evidence>
<dbReference type="AlphaFoldDB" id="A0A224YET2"/>
<dbReference type="InterPro" id="IPR023795">
    <property type="entry name" value="Serpin_CS"/>
</dbReference>
<dbReference type="Gene3D" id="2.30.39.10">
    <property type="entry name" value="Alpha-1-antitrypsin, domain 1"/>
    <property type="match status" value="1"/>
</dbReference>
<evidence type="ECO:0000256" key="5">
    <source>
        <dbReference type="ARBA" id="ARBA00022900"/>
    </source>
</evidence>
<evidence type="ECO:0000256" key="6">
    <source>
        <dbReference type="ARBA" id="ARBA00023180"/>
    </source>
</evidence>
<protein>
    <submittedName>
        <fullName evidence="9">Serine protease inhibitor</fullName>
    </submittedName>
</protein>
<reference evidence="9" key="1">
    <citation type="journal article" date="2017" name="Parasit. Vectors">
        <title>Sialotranscriptomics of Rhipicephalus zambeziensis reveals intricate expression profiles of secretory proteins and suggests tight temporal transcriptional regulation during blood-feeding.</title>
        <authorList>
            <person name="de Castro M.H."/>
            <person name="de Klerk D."/>
            <person name="Pienaar R."/>
            <person name="Rees D.J.G."/>
            <person name="Mans B.J."/>
        </authorList>
    </citation>
    <scope>NUCLEOTIDE SEQUENCE</scope>
    <source>
        <tissue evidence="9">Salivary glands</tissue>
    </source>
</reference>
<dbReference type="SUPFAM" id="SSF56574">
    <property type="entry name" value="Serpins"/>
    <property type="match status" value="1"/>
</dbReference>
<keyword evidence="6" id="KW-0325">Glycoprotein</keyword>
<dbReference type="CDD" id="cd00172">
    <property type="entry name" value="serpin"/>
    <property type="match status" value="1"/>
</dbReference>
<dbReference type="InterPro" id="IPR042178">
    <property type="entry name" value="Serpin_sf_1"/>
</dbReference>
<evidence type="ECO:0000256" key="1">
    <source>
        <dbReference type="ARBA" id="ARBA00004613"/>
    </source>
</evidence>
<dbReference type="EMBL" id="GFPF01005070">
    <property type="protein sequence ID" value="MAA16216.1"/>
    <property type="molecule type" value="Transcribed_RNA"/>
</dbReference>
<keyword evidence="3" id="KW-0964">Secreted</keyword>
<dbReference type="Pfam" id="PF00079">
    <property type="entry name" value="Serpin"/>
    <property type="match status" value="1"/>
</dbReference>
<comment type="subcellular location">
    <subcellularLocation>
        <location evidence="1">Secreted</location>
    </subcellularLocation>
</comment>